<dbReference type="Proteomes" id="UP000499080">
    <property type="component" value="Unassembled WGS sequence"/>
</dbReference>
<evidence type="ECO:0000313" key="1">
    <source>
        <dbReference type="EMBL" id="GBN07160.1"/>
    </source>
</evidence>
<dbReference type="OrthoDB" id="6432211at2759"/>
<sequence length="47" mass="5313">MDISSERAYPTPIANSPLLPLLLLSLATQRNSPRQSSSFKEEYDYIV</sequence>
<dbReference type="AlphaFoldDB" id="A0A4Y2KYM0"/>
<protein>
    <submittedName>
        <fullName evidence="1">Uncharacterized protein</fullName>
    </submittedName>
</protein>
<feature type="non-terminal residue" evidence="1">
    <location>
        <position position="47"/>
    </location>
</feature>
<evidence type="ECO:0000313" key="2">
    <source>
        <dbReference type="Proteomes" id="UP000499080"/>
    </source>
</evidence>
<organism evidence="1 2">
    <name type="scientific">Araneus ventricosus</name>
    <name type="common">Orbweaver spider</name>
    <name type="synonym">Epeira ventricosa</name>
    <dbReference type="NCBI Taxonomy" id="182803"/>
    <lineage>
        <taxon>Eukaryota</taxon>
        <taxon>Metazoa</taxon>
        <taxon>Ecdysozoa</taxon>
        <taxon>Arthropoda</taxon>
        <taxon>Chelicerata</taxon>
        <taxon>Arachnida</taxon>
        <taxon>Araneae</taxon>
        <taxon>Araneomorphae</taxon>
        <taxon>Entelegynae</taxon>
        <taxon>Araneoidea</taxon>
        <taxon>Araneidae</taxon>
        <taxon>Araneus</taxon>
    </lineage>
</organism>
<reference evidence="1 2" key="1">
    <citation type="journal article" date="2019" name="Sci. Rep.">
        <title>Orb-weaving spider Araneus ventricosus genome elucidates the spidroin gene catalogue.</title>
        <authorList>
            <person name="Kono N."/>
            <person name="Nakamura H."/>
            <person name="Ohtoshi R."/>
            <person name="Moran D.A.P."/>
            <person name="Shinohara A."/>
            <person name="Yoshida Y."/>
            <person name="Fujiwara M."/>
            <person name="Mori M."/>
            <person name="Tomita M."/>
            <person name="Arakawa K."/>
        </authorList>
    </citation>
    <scope>NUCLEOTIDE SEQUENCE [LARGE SCALE GENOMIC DNA]</scope>
</reference>
<comment type="caution">
    <text evidence="1">The sequence shown here is derived from an EMBL/GenBank/DDBJ whole genome shotgun (WGS) entry which is preliminary data.</text>
</comment>
<keyword evidence="2" id="KW-1185">Reference proteome</keyword>
<proteinExistence type="predicted"/>
<accession>A0A4Y2KYM0</accession>
<name>A0A4Y2KYM0_ARAVE</name>
<gene>
    <name evidence="1" type="ORF">AVEN_59534_1</name>
</gene>
<dbReference type="EMBL" id="BGPR01116483">
    <property type="protein sequence ID" value="GBN07160.1"/>
    <property type="molecule type" value="Genomic_DNA"/>
</dbReference>